<feature type="region of interest" description="Disordered" evidence="2">
    <location>
        <begin position="694"/>
        <end position="734"/>
    </location>
</feature>
<feature type="compositionally biased region" description="Low complexity" evidence="2">
    <location>
        <begin position="951"/>
        <end position="966"/>
    </location>
</feature>
<feature type="region of interest" description="Disordered" evidence="2">
    <location>
        <begin position="1291"/>
        <end position="1317"/>
    </location>
</feature>
<feature type="compositionally biased region" description="Basic and acidic residues" evidence="2">
    <location>
        <begin position="914"/>
        <end position="939"/>
    </location>
</feature>
<feature type="compositionally biased region" description="Polar residues" evidence="2">
    <location>
        <begin position="1163"/>
        <end position="1185"/>
    </location>
</feature>
<comment type="caution">
    <text evidence="3">The sequence shown here is derived from an EMBL/GenBank/DDBJ whole genome shotgun (WGS) entry which is preliminary data.</text>
</comment>
<gene>
    <name evidence="3" type="ORF">RI129_006021</name>
</gene>
<keyword evidence="1" id="KW-0175">Coiled coil</keyword>
<sequence length="2352" mass="266223">MITQNSQICKLDASNEHSKILSNRQFNGDHTRPSQVQGKIIESFIEKIHKNPIHSRRVSHDGEHDFTKRTSRLSKIVDRTLCNDTVINMNETCSVCPYPKAQKVNDTDTDYEIFSIKSKGHSKFFPQKLTNSKLVQTSNTKLKHKKESKSKKIEELKRQLKAVVNQKEKGKKEIYIITGSNTPLKLDSQLTEEAKPLGNKLVADRENCEKKIHTDGTIANDAHNAEGEDNAGKTHDDSEIQKTKHQDGKKCQEEVGISAKLTSGKNGNRDGNSIGLSCVSTASQTCKRKVSLTSSDYINLSEPRKKEKDFPKFVSTKLKFKEHRSKRSDSTICEKYKNLDDGVRKRKRGKCERNNENLESVARVTGSKNTHHRSNVRNEVYEKRNVILDDIEKAYLKHKHILPKEAVEALKRNIQKWKNMNAEVDNKSSEQQTNILDLEEALKKNVRCNEGVLKHNVDKCGMVQENISSTGLKKKVGKQNDLILLNAIVTGISNINCANDTMHINKIPKFVRLERMIQDQQNDSSSKGVGEVNLPQHRKEHVHDQFSILPFSNHLLCGRPDQDLRQEVSFSHLNVKPVVKVRSSLESQLNSLSALFPSFNKSALNGGPSPENVSPFNKLKYLRPKHISFDNQLVSLPNQDISFNVDGVEPPMKRKSQVPAAYVPRKGIVTHLRKLEVIKLPILEVQSSVSDCAKVPHSISHRLSRSSRTQTRKKESHRVRKSSKSSESSSESPLQLMQILDGHLNKSVIPENRNDDNLRNLYISDQDAIAALKYLPPQRKEMQNTVTKQKIRRKKLHKSIASIVEIKPTQLISEENRYRDSDLSIVPSKETELSFKSLQDEDQLRANQPFAAQMRCKRSKPLTTSAYYMVHDRISNDSVSSNSKLRKCKKATVEMVRNSRDKGVRSRMINYTRNIEETKRNRSRESAETSRDNSKERENSCFSDLMGRRPSSASGVSTSSGVSLNSESDKQLERDSSVGTADTAALNDNITPPIEIISTALTKITEETVSQDTIDTSEQSTFSRNIIDGKLRKRDLPKVFSNQSSKGKDQERCALVEKISTPSTSQSNHHRTILDDTETKKHVMPKKEQQNLKIDTIGISQDVMESKKRSSTTTVKNLKDDEIRQLTESVKNSIISEIQALNMANMSNLMQLILKTKCEDNKSASNVKQNQNTNSGENNVAQQKNAHIRWKNSKPACSVVSDRISSDSIRSKSDVKNISPRKPLGKKTQSNVGNPFNAQQVVDAHNFNATPESHLKMAKKKTSATSLDFKRNVSTDSFKCKLSGSKIPKSVNNKYTMGRSGSAVRSPEIQKNENKTNRFYVKSTTSDTKTSVTSAKWSSYRDTQCSSVKLTKENKAMSKFEKRKLYGAALRQKSAKQTSDDDCMKSAAACSRAQPADGDNLSGSIGNTNNRKSLHDGESGKATPKEQAQLQQDGLQQAESKRDVTNNDSNLTYDLQESKLFNLKEPSKQMQLQEAEASNKEENIYQTFTALTSHPNVTEVFKHKFDKSATKTFETSFPVYVDKQESVHYPLKKVESLFRYTKREKADESYSNCKDTANSCFDGAELLLTKLSRAKVNLLDVDYGPALFKNDFTATIRGGHTIKNNIEPSTKNIRRNRKRNEEERDFERNDPTFQLPMKLSSPSTKKERERQGNYLIFKIDHNMQKREHSSSPESFKIFMNNHTTLDNEFGKDSGKPFLVNAAPLSESIESGYTSVNSRDGAIDIQDKPSCFPPLSSLSNSEGFQYNKCMSNEFINVRPYFYDVDNYPEKDTLTNYEKSIQTDFKRRESLKRKQKKFLRYIQSSYSLRDFILSDSSFQESVAEAVEQRLSEDILRPLIEESFHTFLRTSLHTTKSDKGLQTNVEENLKEVDKEAKSFNQVYNSLGAINLPRKTYSDPTLPNKELSLTFSKHSSLTDIRSEAKSCNLYSSEMTLEANKSQSNLKIHMDQFPSGNTKKAESEPILLGKSKLQLKVILKINKYGDGQGNVPSYNNSKDSVKQGENFEEEIGEITECEVNKQDGTERGKQSCSQLETISESPLEMIHRCPILLTSAQIFDKLLEIYEGQEQLTKELFKNENFVQSQVELVKGQGSSRSEVLVTYTKNKPSLLDNLKTRVSRVFKFRGKHAKIDAKSSKIASSIELEEVSTPRCCIKDEKEFTRPIKGNLPQPLPFFGHSANDYIDQDFENHLPTIIANANTSTQMNSVQEILLNLLKSKDMLKNTQYFLPLVEAVANNRINSVIKLYGLLKMLKNVENLSDNEPEKFDNLYAHRDGEQLQQNFARVRGIAEVEAKLNGEILSDKAIMLLHILVTKFIVGGEFYSILSKYIGRGLISNEIELEATMVYFVKYATSQLF</sequence>
<proteinExistence type="predicted"/>
<evidence type="ECO:0000313" key="4">
    <source>
        <dbReference type="Proteomes" id="UP001329430"/>
    </source>
</evidence>
<feature type="region of interest" description="Disordered" evidence="2">
    <location>
        <begin position="897"/>
        <end position="986"/>
    </location>
</feature>
<feature type="region of interest" description="Disordered" evidence="2">
    <location>
        <begin position="1392"/>
        <end position="1449"/>
    </location>
</feature>
<feature type="compositionally biased region" description="Basic and acidic residues" evidence="2">
    <location>
        <begin position="223"/>
        <end position="253"/>
    </location>
</feature>
<feature type="compositionally biased region" description="Basic and acidic residues" evidence="2">
    <location>
        <begin position="967"/>
        <end position="976"/>
    </location>
</feature>
<keyword evidence="4" id="KW-1185">Reference proteome</keyword>
<dbReference type="EMBL" id="JAVRBK010000004">
    <property type="protein sequence ID" value="KAK5644721.1"/>
    <property type="molecule type" value="Genomic_DNA"/>
</dbReference>
<evidence type="ECO:0000313" key="3">
    <source>
        <dbReference type="EMBL" id="KAK5644721.1"/>
    </source>
</evidence>
<reference evidence="3 4" key="1">
    <citation type="journal article" date="2024" name="Insects">
        <title>An Improved Chromosome-Level Genome Assembly of the Firefly Pyrocoelia pectoralis.</title>
        <authorList>
            <person name="Fu X."/>
            <person name="Meyer-Rochow V.B."/>
            <person name="Ballantyne L."/>
            <person name="Zhu X."/>
        </authorList>
    </citation>
    <scope>NUCLEOTIDE SEQUENCE [LARGE SCALE GENOMIC DNA]</scope>
    <source>
        <strain evidence="3">XCY_ONT2</strain>
    </source>
</reference>
<feature type="compositionally biased region" description="Polar residues" evidence="2">
    <location>
        <begin position="1401"/>
        <end position="1411"/>
    </location>
</feature>
<accession>A0AAN7ZP46</accession>
<feature type="compositionally biased region" description="Low complexity" evidence="2">
    <location>
        <begin position="1198"/>
        <end position="1208"/>
    </location>
</feature>
<organism evidence="3 4">
    <name type="scientific">Pyrocoelia pectoralis</name>
    <dbReference type="NCBI Taxonomy" id="417401"/>
    <lineage>
        <taxon>Eukaryota</taxon>
        <taxon>Metazoa</taxon>
        <taxon>Ecdysozoa</taxon>
        <taxon>Arthropoda</taxon>
        <taxon>Hexapoda</taxon>
        <taxon>Insecta</taxon>
        <taxon>Pterygota</taxon>
        <taxon>Neoptera</taxon>
        <taxon>Endopterygota</taxon>
        <taxon>Coleoptera</taxon>
        <taxon>Polyphaga</taxon>
        <taxon>Elateriformia</taxon>
        <taxon>Elateroidea</taxon>
        <taxon>Lampyridae</taxon>
        <taxon>Lampyrinae</taxon>
        <taxon>Pyrocoelia</taxon>
    </lineage>
</organism>
<feature type="region of interest" description="Disordered" evidence="2">
    <location>
        <begin position="1606"/>
        <end position="1646"/>
    </location>
</feature>
<evidence type="ECO:0000256" key="2">
    <source>
        <dbReference type="SAM" id="MobiDB-lite"/>
    </source>
</evidence>
<dbReference type="Proteomes" id="UP001329430">
    <property type="component" value="Chromosome 4"/>
</dbReference>
<feature type="compositionally biased region" description="Low complexity" evidence="2">
    <location>
        <begin position="1427"/>
        <end position="1438"/>
    </location>
</feature>
<evidence type="ECO:0000256" key="1">
    <source>
        <dbReference type="SAM" id="Coils"/>
    </source>
</evidence>
<feature type="compositionally biased region" description="Basic residues" evidence="2">
    <location>
        <begin position="699"/>
        <end position="723"/>
    </location>
</feature>
<feature type="region of interest" description="Disordered" evidence="2">
    <location>
        <begin position="214"/>
        <end position="253"/>
    </location>
</feature>
<feature type="region of interest" description="Disordered" evidence="2">
    <location>
        <begin position="1163"/>
        <end position="1233"/>
    </location>
</feature>
<protein>
    <submittedName>
        <fullName evidence="3">Uncharacterized protein</fullName>
    </submittedName>
</protein>
<feature type="compositionally biased region" description="Basic and acidic residues" evidence="2">
    <location>
        <begin position="1619"/>
        <end position="1630"/>
    </location>
</feature>
<feature type="coiled-coil region" evidence="1">
    <location>
        <begin position="139"/>
        <end position="173"/>
    </location>
</feature>
<name>A0AAN7ZP46_9COLE</name>